<dbReference type="EMBL" id="CM042012">
    <property type="protein sequence ID" value="KAI3749699.1"/>
    <property type="molecule type" value="Genomic_DNA"/>
</dbReference>
<gene>
    <name evidence="1" type="ORF">L2E82_20315</name>
</gene>
<sequence>MELSSSSDSPDTNNSNDTIDIGGPGFNPPLTAFDDFHGSVPINLVFAARSKVLRSLEISPSVGAQRWVKLSPPSEVLEQRIHLEITSRQRNTEQFILIDEEVLIVGVKNPNAFTIKGAIKIQFEANS</sequence>
<organism evidence="1 2">
    <name type="scientific">Cichorium intybus</name>
    <name type="common">Chicory</name>
    <dbReference type="NCBI Taxonomy" id="13427"/>
    <lineage>
        <taxon>Eukaryota</taxon>
        <taxon>Viridiplantae</taxon>
        <taxon>Streptophyta</taxon>
        <taxon>Embryophyta</taxon>
        <taxon>Tracheophyta</taxon>
        <taxon>Spermatophyta</taxon>
        <taxon>Magnoliopsida</taxon>
        <taxon>eudicotyledons</taxon>
        <taxon>Gunneridae</taxon>
        <taxon>Pentapetalae</taxon>
        <taxon>asterids</taxon>
        <taxon>campanulids</taxon>
        <taxon>Asterales</taxon>
        <taxon>Asteraceae</taxon>
        <taxon>Cichorioideae</taxon>
        <taxon>Cichorieae</taxon>
        <taxon>Cichoriinae</taxon>
        <taxon>Cichorium</taxon>
    </lineage>
</organism>
<protein>
    <submittedName>
        <fullName evidence="1">Uncharacterized protein</fullName>
    </submittedName>
</protein>
<proteinExistence type="predicted"/>
<evidence type="ECO:0000313" key="1">
    <source>
        <dbReference type="EMBL" id="KAI3749699.1"/>
    </source>
</evidence>
<name>A0ACB9DSN8_CICIN</name>
<comment type="caution">
    <text evidence="1">The sequence shown here is derived from an EMBL/GenBank/DDBJ whole genome shotgun (WGS) entry which is preliminary data.</text>
</comment>
<reference evidence="2" key="1">
    <citation type="journal article" date="2022" name="Mol. Ecol. Resour.">
        <title>The genomes of chicory, endive, great burdock and yacon provide insights into Asteraceae palaeo-polyploidization history and plant inulin production.</title>
        <authorList>
            <person name="Fan W."/>
            <person name="Wang S."/>
            <person name="Wang H."/>
            <person name="Wang A."/>
            <person name="Jiang F."/>
            <person name="Liu H."/>
            <person name="Zhao H."/>
            <person name="Xu D."/>
            <person name="Zhang Y."/>
        </authorList>
    </citation>
    <scope>NUCLEOTIDE SEQUENCE [LARGE SCALE GENOMIC DNA]</scope>
    <source>
        <strain evidence="2">cv. Punajuju</strain>
    </source>
</reference>
<reference evidence="1 2" key="2">
    <citation type="journal article" date="2022" name="Mol. Ecol. Resour.">
        <title>The genomes of chicory, endive, great burdock and yacon provide insights into Asteraceae paleo-polyploidization history and plant inulin production.</title>
        <authorList>
            <person name="Fan W."/>
            <person name="Wang S."/>
            <person name="Wang H."/>
            <person name="Wang A."/>
            <person name="Jiang F."/>
            <person name="Liu H."/>
            <person name="Zhao H."/>
            <person name="Xu D."/>
            <person name="Zhang Y."/>
        </authorList>
    </citation>
    <scope>NUCLEOTIDE SEQUENCE [LARGE SCALE GENOMIC DNA]</scope>
    <source>
        <strain evidence="2">cv. Punajuju</strain>
        <tissue evidence="1">Leaves</tissue>
    </source>
</reference>
<dbReference type="Proteomes" id="UP001055811">
    <property type="component" value="Linkage Group LG04"/>
</dbReference>
<evidence type="ECO:0000313" key="2">
    <source>
        <dbReference type="Proteomes" id="UP001055811"/>
    </source>
</evidence>
<keyword evidence="2" id="KW-1185">Reference proteome</keyword>
<accession>A0ACB9DSN8</accession>